<evidence type="ECO:0000259" key="2">
    <source>
        <dbReference type="Pfam" id="PF01970"/>
    </source>
</evidence>
<dbReference type="Pfam" id="PF01970">
    <property type="entry name" value="TctA"/>
    <property type="match status" value="1"/>
</dbReference>
<dbReference type="InterPro" id="IPR002823">
    <property type="entry name" value="DUF112_TM"/>
</dbReference>
<evidence type="ECO:0000256" key="1">
    <source>
        <dbReference type="SAM" id="Phobius"/>
    </source>
</evidence>
<keyword evidence="1" id="KW-0812">Transmembrane</keyword>
<feature type="domain" description="DUF112" evidence="2">
    <location>
        <begin position="20"/>
        <end position="111"/>
    </location>
</feature>
<evidence type="ECO:0000313" key="3">
    <source>
        <dbReference type="EMBL" id="PWJ20200.1"/>
    </source>
</evidence>
<accession>A0A2Y9AP47</accession>
<evidence type="ECO:0000313" key="5">
    <source>
        <dbReference type="Proteomes" id="UP000245839"/>
    </source>
</evidence>
<keyword evidence="1" id="KW-0472">Membrane</keyword>
<dbReference type="EMBL" id="QGDJ01000003">
    <property type="protein sequence ID" value="PWJ20200.1"/>
    <property type="molecule type" value="Genomic_DNA"/>
</dbReference>
<dbReference type="RefSeq" id="WP_109563805.1">
    <property type="nucleotide sequence ID" value="NZ_QGDJ01000003.1"/>
</dbReference>
<keyword evidence="5" id="KW-1185">Reference proteome</keyword>
<keyword evidence="1" id="KW-1133">Transmembrane helix</keyword>
<evidence type="ECO:0000313" key="6">
    <source>
        <dbReference type="Proteomes" id="UP000251571"/>
    </source>
</evidence>
<protein>
    <submittedName>
        <fullName evidence="4">Putative tricarboxylic transport membrane protein</fullName>
    </submittedName>
</protein>
<gene>
    <name evidence="3" type="ORF">BCF38_10315</name>
    <name evidence="4" type="ORF">SAMN05421539_10315</name>
</gene>
<dbReference type="PANTHER" id="PTHR35342">
    <property type="entry name" value="TRICARBOXYLIC TRANSPORT PROTEIN"/>
    <property type="match status" value="1"/>
</dbReference>
<feature type="transmembrane region" description="Helical" evidence="1">
    <location>
        <begin position="40"/>
        <end position="63"/>
    </location>
</feature>
<dbReference type="Proteomes" id="UP000245839">
    <property type="component" value="Unassembled WGS sequence"/>
</dbReference>
<evidence type="ECO:0000313" key="4">
    <source>
        <dbReference type="EMBL" id="SSA44187.1"/>
    </source>
</evidence>
<dbReference type="EMBL" id="UETC01000003">
    <property type="protein sequence ID" value="SSA44187.1"/>
    <property type="molecule type" value="Genomic_DNA"/>
</dbReference>
<proteinExistence type="predicted"/>
<sequence length="112" mass="11188">MLADLAMGFQMILDPVVVGVALLGLLAGIFVGALPGLTATMAVAVLAPFTFVMDTLIGLPFLLGAYKGVIYAGSIPAILINTPGTAAAAATAADGNAMARSGRAREALEISL</sequence>
<dbReference type="Proteomes" id="UP000251571">
    <property type="component" value="Unassembled WGS sequence"/>
</dbReference>
<reference evidence="3 5" key="2">
    <citation type="submission" date="2018-03" db="EMBL/GenBank/DDBJ databases">
        <title>Genomic Encyclopedia of Archaeal and Bacterial Type Strains, Phase II (KMG-II): from individual species to whole genera.</title>
        <authorList>
            <person name="Goeker M."/>
        </authorList>
    </citation>
    <scope>NUCLEOTIDE SEQUENCE [LARGE SCALE GENOMIC DNA]</scope>
    <source>
        <strain evidence="3 5">DSM 25227</strain>
    </source>
</reference>
<reference evidence="4 6" key="1">
    <citation type="submission" date="2016-10" db="EMBL/GenBank/DDBJ databases">
        <authorList>
            <person name="Cai Z."/>
        </authorList>
    </citation>
    <scope>NUCLEOTIDE SEQUENCE [LARGE SCALE GENOMIC DNA]</scope>
    <source>
        <strain evidence="4 6">DSM 25227</strain>
    </source>
</reference>
<name>A0A2Y9AP47_9RHOB</name>
<dbReference type="AlphaFoldDB" id="A0A2Y9AP47"/>
<organism evidence="4 6">
    <name type="scientific">Jannaschia seohaensis</name>
    <dbReference type="NCBI Taxonomy" id="475081"/>
    <lineage>
        <taxon>Bacteria</taxon>
        <taxon>Pseudomonadati</taxon>
        <taxon>Pseudomonadota</taxon>
        <taxon>Alphaproteobacteria</taxon>
        <taxon>Rhodobacterales</taxon>
        <taxon>Roseobacteraceae</taxon>
        <taxon>Jannaschia</taxon>
    </lineage>
</organism>
<feature type="transmembrane region" description="Helical" evidence="1">
    <location>
        <begin position="12"/>
        <end position="34"/>
    </location>
</feature>
<dbReference type="PANTHER" id="PTHR35342:SF5">
    <property type="entry name" value="TRICARBOXYLIC TRANSPORT PROTEIN"/>
    <property type="match status" value="1"/>
</dbReference>
<dbReference type="OrthoDB" id="9791872at2"/>